<feature type="non-terminal residue" evidence="1">
    <location>
        <position position="1"/>
    </location>
</feature>
<name>A0ABQ7YHV0_BRANA</name>
<dbReference type="EMBL" id="JAGKQM010000012">
    <property type="protein sequence ID" value="KAH0895978.1"/>
    <property type="molecule type" value="Genomic_DNA"/>
</dbReference>
<dbReference type="EMBL" id="JAGKQM010000017">
    <property type="protein sequence ID" value="KAH0867784.1"/>
    <property type="molecule type" value="Genomic_DNA"/>
</dbReference>
<evidence type="ECO:0000313" key="3">
    <source>
        <dbReference type="EMBL" id="KAH0896494.1"/>
    </source>
</evidence>
<accession>A0ABQ7YHV0</accession>
<keyword evidence="4" id="KW-1185">Reference proteome</keyword>
<proteinExistence type="predicted"/>
<evidence type="ECO:0000313" key="1">
    <source>
        <dbReference type="EMBL" id="KAH0867784.1"/>
    </source>
</evidence>
<dbReference type="EMBL" id="JAGKQM010000012">
    <property type="protein sequence ID" value="KAH0896494.1"/>
    <property type="molecule type" value="Genomic_DNA"/>
</dbReference>
<reference evidence="1 4" key="1">
    <citation type="submission" date="2021-05" db="EMBL/GenBank/DDBJ databases">
        <title>Genome Assembly of Synthetic Allotetraploid Brassica napus Reveals Homoeologous Exchanges between Subgenomes.</title>
        <authorList>
            <person name="Davis J.T."/>
        </authorList>
    </citation>
    <scope>NUCLEOTIDE SEQUENCE [LARGE SCALE GENOMIC DNA]</scope>
    <source>
        <strain evidence="4">cv. Da-Ae</strain>
        <tissue evidence="1">Seedling</tissue>
    </source>
</reference>
<gene>
    <name evidence="2" type="ORF">HID58_045546</name>
    <name evidence="3" type="ORF">HID58_046062</name>
    <name evidence="1" type="ORF">HID58_074806</name>
</gene>
<dbReference type="Proteomes" id="UP000824890">
    <property type="component" value="Unassembled WGS sequence"/>
</dbReference>
<evidence type="ECO:0000313" key="4">
    <source>
        <dbReference type="Proteomes" id="UP000824890"/>
    </source>
</evidence>
<comment type="caution">
    <text evidence="1">The sequence shown here is derived from an EMBL/GenBank/DDBJ whole genome shotgun (WGS) entry which is preliminary data.</text>
</comment>
<sequence length="64" mass="6865">CSTISTTVCLSVFDVQASKLHQNLDGVGVEPKARLAGRLYLNAISGTNFHFDKEVSASQSYFAA</sequence>
<evidence type="ECO:0000313" key="2">
    <source>
        <dbReference type="EMBL" id="KAH0895978.1"/>
    </source>
</evidence>
<protein>
    <submittedName>
        <fullName evidence="1">Uncharacterized protein</fullName>
    </submittedName>
</protein>
<organism evidence="1 4">
    <name type="scientific">Brassica napus</name>
    <name type="common">Rape</name>
    <dbReference type="NCBI Taxonomy" id="3708"/>
    <lineage>
        <taxon>Eukaryota</taxon>
        <taxon>Viridiplantae</taxon>
        <taxon>Streptophyta</taxon>
        <taxon>Embryophyta</taxon>
        <taxon>Tracheophyta</taxon>
        <taxon>Spermatophyta</taxon>
        <taxon>Magnoliopsida</taxon>
        <taxon>eudicotyledons</taxon>
        <taxon>Gunneridae</taxon>
        <taxon>Pentapetalae</taxon>
        <taxon>rosids</taxon>
        <taxon>malvids</taxon>
        <taxon>Brassicales</taxon>
        <taxon>Brassicaceae</taxon>
        <taxon>Brassiceae</taxon>
        <taxon>Brassica</taxon>
    </lineage>
</organism>